<feature type="binding site" evidence="15">
    <location>
        <position position="842"/>
    </location>
    <ligand>
        <name>ATP</name>
        <dbReference type="ChEBI" id="CHEBI:30616"/>
    </ligand>
</feature>
<dbReference type="InterPro" id="IPR036412">
    <property type="entry name" value="HAD-like_sf"/>
</dbReference>
<evidence type="ECO:0000256" key="16">
    <source>
        <dbReference type="PIRSR" id="PIRSR606539-3"/>
    </source>
</evidence>
<comment type="catalytic activity">
    <reaction evidence="12 17">
        <text>ATP + H2O + phospholipidSide 1 = ADP + phosphate + phospholipidSide 2.</text>
        <dbReference type="EC" id="7.6.2.1"/>
    </reaction>
</comment>
<feature type="domain" description="P-type ATPase C-terminal" evidence="21">
    <location>
        <begin position="981"/>
        <end position="1228"/>
    </location>
</feature>
<dbReference type="FunFam" id="3.40.50.1000:FF:000172">
    <property type="entry name" value="Phospholipid-transporting ATPase"/>
    <property type="match status" value="1"/>
</dbReference>
<feature type="binding site" evidence="15">
    <location>
        <position position="762"/>
    </location>
    <ligand>
        <name>ATP</name>
        <dbReference type="ChEBI" id="CHEBI:30616"/>
    </ligand>
</feature>
<dbReference type="SUPFAM" id="SSF81665">
    <property type="entry name" value="Calcium ATPase, transmembrane domain M"/>
    <property type="match status" value="1"/>
</dbReference>
<dbReference type="GO" id="GO:0000287">
    <property type="term" value="F:magnesium ion binding"/>
    <property type="evidence" value="ECO:0007669"/>
    <property type="project" value="UniProtKB-UniRule"/>
</dbReference>
<dbReference type="GO" id="GO:0005524">
    <property type="term" value="F:ATP binding"/>
    <property type="evidence" value="ECO:0007669"/>
    <property type="project" value="UniProtKB-UniRule"/>
</dbReference>
<evidence type="ECO:0000256" key="3">
    <source>
        <dbReference type="ARBA" id="ARBA00008109"/>
    </source>
</evidence>
<evidence type="ECO:0000256" key="8">
    <source>
        <dbReference type="ARBA" id="ARBA00022842"/>
    </source>
</evidence>
<feature type="binding site" evidence="15">
    <location>
        <position position="483"/>
    </location>
    <ligand>
        <name>ATP</name>
        <dbReference type="ChEBI" id="CHEBI:30616"/>
    </ligand>
</feature>
<feature type="binding site" evidence="15">
    <location>
        <position position="958"/>
    </location>
    <ligand>
        <name>ATP</name>
        <dbReference type="ChEBI" id="CHEBI:30616"/>
    </ligand>
</feature>
<feature type="binding site" evidence="15">
    <location>
        <position position="928"/>
    </location>
    <ligand>
        <name>ATP</name>
        <dbReference type="ChEBI" id="CHEBI:30616"/>
    </ligand>
</feature>
<feature type="transmembrane region" description="Helical" evidence="17">
    <location>
        <begin position="416"/>
        <end position="436"/>
    </location>
</feature>
<feature type="binding site" evidence="16">
    <location>
        <position position="482"/>
    </location>
    <ligand>
        <name>Mg(2+)</name>
        <dbReference type="ChEBI" id="CHEBI:18420"/>
    </ligand>
</feature>
<dbReference type="EC" id="7.6.2.1" evidence="17"/>
<dbReference type="SUPFAM" id="SSF81653">
    <property type="entry name" value="Calcium ATPase, transduction domain A"/>
    <property type="match status" value="1"/>
</dbReference>
<evidence type="ECO:0000256" key="10">
    <source>
        <dbReference type="ARBA" id="ARBA00022989"/>
    </source>
</evidence>
<evidence type="ECO:0000313" key="23">
    <source>
        <dbReference type="Proteomes" id="UP000799302"/>
    </source>
</evidence>
<feature type="binding site" evidence="15">
    <location>
        <position position="650"/>
    </location>
    <ligand>
        <name>ATP</name>
        <dbReference type="ChEBI" id="CHEBI:30616"/>
    </ligand>
</feature>
<dbReference type="GO" id="GO:0140326">
    <property type="term" value="F:ATPase-coupled intramembrane lipid transporter activity"/>
    <property type="evidence" value="ECO:0007669"/>
    <property type="project" value="UniProtKB-EC"/>
</dbReference>
<dbReference type="Pfam" id="PF13246">
    <property type="entry name" value="Cation_ATPase"/>
    <property type="match status" value="1"/>
</dbReference>
<protein>
    <recommendedName>
        <fullName evidence="17">Phospholipid-transporting ATPase</fullName>
        <ecNumber evidence="17">7.6.2.1</ecNumber>
    </recommendedName>
</protein>
<dbReference type="SUPFAM" id="SSF56784">
    <property type="entry name" value="HAD-like"/>
    <property type="match status" value="1"/>
</dbReference>
<dbReference type="OrthoDB" id="377733at2759"/>
<keyword evidence="8 16" id="KW-0460">Magnesium</keyword>
<feature type="binding site" evidence="15">
    <location>
        <position position="959"/>
    </location>
    <ligand>
        <name>ATP</name>
        <dbReference type="ChEBI" id="CHEBI:30616"/>
    </ligand>
</feature>
<evidence type="ECO:0000256" key="9">
    <source>
        <dbReference type="ARBA" id="ARBA00022967"/>
    </source>
</evidence>
<feature type="binding site" evidence="15">
    <location>
        <position position="581"/>
    </location>
    <ligand>
        <name>ATP</name>
        <dbReference type="ChEBI" id="CHEBI:30616"/>
    </ligand>
</feature>
<keyword evidence="11 17" id="KW-0472">Membrane</keyword>
<evidence type="ECO:0000256" key="5">
    <source>
        <dbReference type="ARBA" id="ARBA00022723"/>
    </source>
</evidence>
<comment type="similarity">
    <text evidence="3 17">Belongs to the cation transport ATPase (P-type) (TC 3.A.3) family. Type IV subfamily.</text>
</comment>
<feature type="domain" description="P-type ATPase N-terminal" evidence="20">
    <location>
        <begin position="85"/>
        <end position="143"/>
    </location>
</feature>
<feature type="binding site" evidence="15">
    <location>
        <position position="844"/>
    </location>
    <ligand>
        <name>ATP</name>
        <dbReference type="ChEBI" id="CHEBI:30616"/>
    </ligand>
</feature>
<dbReference type="PROSITE" id="PS00154">
    <property type="entry name" value="ATPASE_E1_E2"/>
    <property type="match status" value="1"/>
</dbReference>
<dbReference type="Pfam" id="PF16209">
    <property type="entry name" value="PhoLip_ATPase_N"/>
    <property type="match status" value="1"/>
</dbReference>
<feature type="binding site" evidence="16">
    <location>
        <position position="959"/>
    </location>
    <ligand>
        <name>Mg(2+)</name>
        <dbReference type="ChEBI" id="CHEBI:18420"/>
    </ligand>
</feature>
<dbReference type="InterPro" id="IPR059000">
    <property type="entry name" value="ATPase_P-type_domA"/>
</dbReference>
<dbReference type="AlphaFoldDB" id="A0A6A6TZD4"/>
<evidence type="ECO:0000256" key="6">
    <source>
        <dbReference type="ARBA" id="ARBA00022741"/>
    </source>
</evidence>
<comment type="subcellular location">
    <subcellularLocation>
        <location evidence="2">Endomembrane system</location>
    </subcellularLocation>
    <subcellularLocation>
        <location evidence="1 17">Membrane</location>
        <topology evidence="1 17">Multi-pass membrane protein</topology>
    </subcellularLocation>
</comment>
<dbReference type="Pfam" id="PF16212">
    <property type="entry name" value="PhoLip_ATPase_C"/>
    <property type="match status" value="1"/>
</dbReference>
<evidence type="ECO:0000256" key="17">
    <source>
        <dbReference type="RuleBase" id="RU362033"/>
    </source>
</evidence>
<keyword evidence="23" id="KW-1185">Reference proteome</keyword>
<dbReference type="InterPro" id="IPR006539">
    <property type="entry name" value="P-type_ATPase_IV"/>
</dbReference>
<dbReference type="Pfam" id="PF00122">
    <property type="entry name" value="E1-E2_ATPase"/>
    <property type="match status" value="1"/>
</dbReference>
<evidence type="ECO:0000256" key="4">
    <source>
        <dbReference type="ARBA" id="ARBA00022692"/>
    </source>
</evidence>
<dbReference type="InterPro" id="IPR032631">
    <property type="entry name" value="P-type_ATPase_N"/>
</dbReference>
<dbReference type="PANTHER" id="PTHR24092">
    <property type="entry name" value="PROBABLE PHOSPHOLIPID-TRANSPORTING ATPASE"/>
    <property type="match status" value="1"/>
</dbReference>
<dbReference type="Pfam" id="PF00702">
    <property type="entry name" value="Hydrolase"/>
    <property type="match status" value="1"/>
</dbReference>
<dbReference type="SFLD" id="SFLDF00027">
    <property type="entry name" value="p-type_atpase"/>
    <property type="match status" value="1"/>
</dbReference>
<keyword evidence="10 17" id="KW-1133">Transmembrane helix</keyword>
<feature type="transmembrane region" description="Helical" evidence="17">
    <location>
        <begin position="1092"/>
        <end position="1114"/>
    </location>
</feature>
<keyword evidence="5 16" id="KW-0479">Metal-binding</keyword>
<comment type="catalytic activity">
    <reaction evidence="13">
        <text>a 1,2-diacyl-sn-glycero-3-phosphoethanolamine(out) + ATP + H2O = a 1,2-diacyl-sn-glycero-3-phosphoethanolamine(in) + ADP + phosphate + H(+)</text>
        <dbReference type="Rhea" id="RHEA:66132"/>
        <dbReference type="ChEBI" id="CHEBI:15377"/>
        <dbReference type="ChEBI" id="CHEBI:15378"/>
        <dbReference type="ChEBI" id="CHEBI:30616"/>
        <dbReference type="ChEBI" id="CHEBI:43474"/>
        <dbReference type="ChEBI" id="CHEBI:64612"/>
        <dbReference type="ChEBI" id="CHEBI:456216"/>
    </reaction>
    <physiologicalReaction direction="left-to-right" evidence="13">
        <dbReference type="Rhea" id="RHEA:66133"/>
    </physiologicalReaction>
</comment>
<dbReference type="Gene3D" id="3.40.50.1000">
    <property type="entry name" value="HAD superfamily/HAD-like"/>
    <property type="match status" value="1"/>
</dbReference>
<feature type="domain" description="P-type ATPase A" evidence="19">
    <location>
        <begin position="217"/>
        <end position="287"/>
    </location>
</feature>
<dbReference type="GO" id="GO:0045332">
    <property type="term" value="P:phospholipid translocation"/>
    <property type="evidence" value="ECO:0007669"/>
    <property type="project" value="TreeGrafter"/>
</dbReference>
<evidence type="ECO:0000259" key="19">
    <source>
        <dbReference type="Pfam" id="PF00122"/>
    </source>
</evidence>
<feature type="transmembrane region" description="Helical" evidence="17">
    <location>
        <begin position="373"/>
        <end position="395"/>
    </location>
</feature>
<dbReference type="InterPro" id="IPR018303">
    <property type="entry name" value="ATPase_P-typ_P_site"/>
</dbReference>
<dbReference type="InterPro" id="IPR023214">
    <property type="entry name" value="HAD_sf"/>
</dbReference>
<name>A0A6A6TZD4_9PEZI</name>
<organism evidence="22 23">
    <name type="scientific">Microthyrium microscopicum</name>
    <dbReference type="NCBI Taxonomy" id="703497"/>
    <lineage>
        <taxon>Eukaryota</taxon>
        <taxon>Fungi</taxon>
        <taxon>Dikarya</taxon>
        <taxon>Ascomycota</taxon>
        <taxon>Pezizomycotina</taxon>
        <taxon>Dothideomycetes</taxon>
        <taxon>Dothideomycetes incertae sedis</taxon>
        <taxon>Microthyriales</taxon>
        <taxon>Microthyriaceae</taxon>
        <taxon>Microthyrium</taxon>
    </lineage>
</organism>
<evidence type="ECO:0000256" key="11">
    <source>
        <dbReference type="ARBA" id="ARBA00023136"/>
    </source>
</evidence>
<feature type="binding site" evidence="15">
    <location>
        <position position="484"/>
    </location>
    <ligand>
        <name>ATP</name>
        <dbReference type="ChEBI" id="CHEBI:30616"/>
    </ligand>
</feature>
<dbReference type="InterPro" id="IPR008250">
    <property type="entry name" value="ATPase_P-typ_transduc_dom_A_sf"/>
</dbReference>
<dbReference type="InterPro" id="IPR023299">
    <property type="entry name" value="ATPase_P-typ_cyto_dom_N"/>
</dbReference>
<dbReference type="GO" id="GO:0032456">
    <property type="term" value="P:endocytic recycling"/>
    <property type="evidence" value="ECO:0007669"/>
    <property type="project" value="TreeGrafter"/>
</dbReference>
<evidence type="ECO:0000256" key="13">
    <source>
        <dbReference type="ARBA" id="ARBA00049128"/>
    </source>
</evidence>
<sequence>MDLYPDGKVDTKEIVETESSEINDSTTSLSNEPQRVSLISRLRHNAFGLYSKVVLDWLLRRKPLPPSKCGRHIPLRWSGPLIDERRKQPYISNAIRTARYTVYDFLPKQFIFQATRLSNFYFICIGVPQAIPGISTTGNYTTILPLLFFLCLTVAKEGYDDFKRHRLDKVENIRNLATVLQDGQSVGINHHWLSFPIIHKLFCFWHIQKPRLNPCDGWTKVQWQQLKVGDIIRLERDEAVPADITLLSTDRDDCLAYIETMALDGETNLKSRQAPKSLQESCRSLEGARNCDAEFFTEDPNSNLYDFTGNFTLGDRTEPLTLNNVVFRGSVLRNTKYVTGLVVFTGEECKIRNNANHHPKAKKPRLEQYANQIVLTLVAYVIILTAGCSAGYYLWHKSTEQYSFYLNNAFVKYRDIIIGFAITFNNVIPLALYVSLEIVKIGQLLLLNNDVEMYDEASNTPMQCNTNTILENLGQVDYILTDKTGTLTENVMQFRRMSAMGAIWNHDKPADAVHSSTSTGNSNEKAGSSSTSHLVEYSQENPDLPFAQRARDFVLAMTLCHTCLPEYDGESLSYQGSSPDEVALAQAAQQLGFSVLSRTSESMTVKERLPNGTDKEHVYIILDIIEFSSNRKRMSIVVKCPDGRIWLICKGADNVILPRLKLANLAEEKAVAVRESLEISHELLRTQEQQQERASLDYRMKQFVNLRQEERPSFSKSIRPSFNDFRPAQDVGIPTDGSILPDSAIFTNTFLHIESFAEEGLRTLLLADRYLTLAKYTSWAKVYQDATTSLINRQQRIEAAAESIEQSFQLLGATAIEDKLQKKVPETIEKLRRANIRIWMLTGDKRETAINIAHSAGICKPTSEIFVLDSEKDSIPSQLQTVATDMQSSSHKVLVINGDTLSHIEQRPHLRAHFYSLIPAVDSVICCRASPSQKAGIVNAIRHQQPNALTLAIGDGANDIAMIQASHVGVGISGKEGLQAARVSDYSIAQFHHLQRLLLVHGRYNYIRTAKFILMTFWKEMLFYLPQALYQRYNGYTGTSLYESWSLTVLNTLFTSLCVIIMGMFEQDLKPETLLAVPELYRYGQKNMGLNIVSYLGWMVGAVVQGLIIWFVAWAGYGRVNVTDQGIFAIGDLCFTMGILWTNWKLFIIETHYKTRVVMISFFITVGGWWIWNIFLAKAYNPWPNPYGVRNGFTESFGRDPYWWLTLILIFGILMVLDYGYKAGKRCFVLEPVLKRLRWNRGAIGDEASQWDVALWQELEREAQRRKKD</sequence>
<evidence type="ECO:0000259" key="20">
    <source>
        <dbReference type="Pfam" id="PF16209"/>
    </source>
</evidence>
<dbReference type="NCBIfam" id="TIGR01494">
    <property type="entry name" value="ATPase_P-type"/>
    <property type="match status" value="2"/>
</dbReference>
<dbReference type="Proteomes" id="UP000799302">
    <property type="component" value="Unassembled WGS sequence"/>
</dbReference>
<dbReference type="InterPro" id="IPR044492">
    <property type="entry name" value="P_typ_ATPase_HD_dom"/>
</dbReference>
<evidence type="ECO:0000256" key="7">
    <source>
        <dbReference type="ARBA" id="ARBA00022840"/>
    </source>
</evidence>
<feature type="active site" description="4-aspartylphosphate intermediate" evidence="14">
    <location>
        <position position="482"/>
    </location>
</feature>
<feature type="binding site" evidence="16">
    <location>
        <position position="955"/>
    </location>
    <ligand>
        <name>Mg(2+)</name>
        <dbReference type="ChEBI" id="CHEBI:18420"/>
    </ligand>
</feature>
<evidence type="ECO:0000256" key="12">
    <source>
        <dbReference type="ARBA" id="ARBA00034036"/>
    </source>
</evidence>
<dbReference type="Gene3D" id="3.40.1110.10">
    <property type="entry name" value="Calcium-transporting ATPase, cytoplasmic domain N"/>
    <property type="match status" value="1"/>
</dbReference>
<dbReference type="GO" id="GO:0005802">
    <property type="term" value="C:trans-Golgi network"/>
    <property type="evidence" value="ECO:0007669"/>
    <property type="project" value="TreeGrafter"/>
</dbReference>
<dbReference type="SFLD" id="SFLDS00003">
    <property type="entry name" value="Haloacid_Dehalogenase"/>
    <property type="match status" value="1"/>
</dbReference>
<accession>A0A6A6TZD4</accession>
<proteinExistence type="inferred from homology"/>
<evidence type="ECO:0000313" key="22">
    <source>
        <dbReference type="EMBL" id="KAF2665435.1"/>
    </source>
</evidence>
<feature type="transmembrane region" description="Helical" evidence="17">
    <location>
        <begin position="1156"/>
        <end position="1175"/>
    </location>
</feature>
<evidence type="ECO:0000256" key="1">
    <source>
        <dbReference type="ARBA" id="ARBA00004141"/>
    </source>
</evidence>
<evidence type="ECO:0000256" key="14">
    <source>
        <dbReference type="PIRSR" id="PIRSR606539-1"/>
    </source>
</evidence>
<keyword evidence="4 17" id="KW-0812">Transmembrane</keyword>
<dbReference type="SFLD" id="SFLDG00002">
    <property type="entry name" value="C1.7:_P-type_atpase_like"/>
    <property type="match status" value="1"/>
</dbReference>
<keyword evidence="7 15" id="KW-0067">ATP-binding</keyword>
<dbReference type="EMBL" id="MU004240">
    <property type="protein sequence ID" value="KAF2665435.1"/>
    <property type="molecule type" value="Genomic_DNA"/>
</dbReference>
<evidence type="ECO:0000256" key="2">
    <source>
        <dbReference type="ARBA" id="ARBA00004308"/>
    </source>
</evidence>
<feature type="compositionally biased region" description="Polar residues" evidence="18">
    <location>
        <begin position="514"/>
        <end position="533"/>
    </location>
</feature>
<feature type="transmembrane region" description="Helical" evidence="17">
    <location>
        <begin position="1045"/>
        <end position="1065"/>
    </location>
</feature>
<feature type="binding site" evidence="15">
    <location>
        <position position="627"/>
    </location>
    <ligand>
        <name>ATP</name>
        <dbReference type="ChEBI" id="CHEBI:30616"/>
    </ligand>
</feature>
<dbReference type="GO" id="GO:0016887">
    <property type="term" value="F:ATP hydrolysis activity"/>
    <property type="evidence" value="ECO:0007669"/>
    <property type="project" value="InterPro"/>
</dbReference>
<dbReference type="Gene3D" id="2.70.150.10">
    <property type="entry name" value="Calcium-transporting ATPase, cytoplasmic transduction domain A"/>
    <property type="match status" value="1"/>
</dbReference>
<comment type="cofactor">
    <cofactor evidence="16">
        <name>Mg(2+)</name>
        <dbReference type="ChEBI" id="CHEBI:18420"/>
    </cofactor>
</comment>
<feature type="binding site" evidence="15">
    <location>
        <position position="934"/>
    </location>
    <ligand>
        <name>ATP</name>
        <dbReference type="ChEBI" id="CHEBI:30616"/>
    </ligand>
</feature>
<feature type="binding site" evidence="15">
    <location>
        <position position="482"/>
    </location>
    <ligand>
        <name>ATP</name>
        <dbReference type="ChEBI" id="CHEBI:30616"/>
    </ligand>
</feature>
<dbReference type="NCBIfam" id="TIGR01652">
    <property type="entry name" value="ATPase-Plipid"/>
    <property type="match status" value="2"/>
</dbReference>
<feature type="binding site" evidence="16">
    <location>
        <position position="484"/>
    </location>
    <ligand>
        <name>Mg(2+)</name>
        <dbReference type="ChEBI" id="CHEBI:18420"/>
    </ligand>
</feature>
<evidence type="ECO:0000256" key="18">
    <source>
        <dbReference type="SAM" id="MobiDB-lite"/>
    </source>
</evidence>
<evidence type="ECO:0000259" key="21">
    <source>
        <dbReference type="Pfam" id="PF16212"/>
    </source>
</evidence>
<dbReference type="GO" id="GO:0006892">
    <property type="term" value="P:post-Golgi vesicle-mediated transport"/>
    <property type="evidence" value="ECO:0007669"/>
    <property type="project" value="TreeGrafter"/>
</dbReference>
<dbReference type="GO" id="GO:0005886">
    <property type="term" value="C:plasma membrane"/>
    <property type="evidence" value="ECO:0007669"/>
    <property type="project" value="TreeGrafter"/>
</dbReference>
<feature type="region of interest" description="Disordered" evidence="18">
    <location>
        <begin position="510"/>
        <end position="533"/>
    </location>
</feature>
<reference evidence="22" key="1">
    <citation type="journal article" date="2020" name="Stud. Mycol.">
        <title>101 Dothideomycetes genomes: a test case for predicting lifestyles and emergence of pathogens.</title>
        <authorList>
            <person name="Haridas S."/>
            <person name="Albert R."/>
            <person name="Binder M."/>
            <person name="Bloem J."/>
            <person name="Labutti K."/>
            <person name="Salamov A."/>
            <person name="Andreopoulos B."/>
            <person name="Baker S."/>
            <person name="Barry K."/>
            <person name="Bills G."/>
            <person name="Bluhm B."/>
            <person name="Cannon C."/>
            <person name="Castanera R."/>
            <person name="Culley D."/>
            <person name="Daum C."/>
            <person name="Ezra D."/>
            <person name="Gonzalez J."/>
            <person name="Henrissat B."/>
            <person name="Kuo A."/>
            <person name="Liang C."/>
            <person name="Lipzen A."/>
            <person name="Lutzoni F."/>
            <person name="Magnuson J."/>
            <person name="Mondo S."/>
            <person name="Nolan M."/>
            <person name="Ohm R."/>
            <person name="Pangilinan J."/>
            <person name="Park H.-J."/>
            <person name="Ramirez L."/>
            <person name="Alfaro M."/>
            <person name="Sun H."/>
            <person name="Tritt A."/>
            <person name="Yoshinaga Y."/>
            <person name="Zwiers L.-H."/>
            <person name="Turgeon B."/>
            <person name="Goodwin S."/>
            <person name="Spatafora J."/>
            <person name="Crous P."/>
            <person name="Grigoriev I."/>
        </authorList>
    </citation>
    <scope>NUCLEOTIDE SEQUENCE</scope>
    <source>
        <strain evidence="22">CBS 115976</strain>
    </source>
</reference>
<keyword evidence="9 17" id="KW-1278">Translocase</keyword>
<dbReference type="SUPFAM" id="SSF81660">
    <property type="entry name" value="Metal cation-transporting ATPase, ATP-binding domain N"/>
    <property type="match status" value="1"/>
</dbReference>
<dbReference type="PANTHER" id="PTHR24092:SF174">
    <property type="entry name" value="PHOSPHOLIPID-TRANSPORTING ATPASE DNF3-RELATED"/>
    <property type="match status" value="1"/>
</dbReference>
<dbReference type="InterPro" id="IPR001757">
    <property type="entry name" value="P_typ_ATPase"/>
</dbReference>
<feature type="binding site" evidence="15">
    <location>
        <position position="843"/>
    </location>
    <ligand>
        <name>ATP</name>
        <dbReference type="ChEBI" id="CHEBI:30616"/>
    </ligand>
</feature>
<gene>
    <name evidence="22" type="ORF">BT63DRAFT_428392</name>
</gene>
<evidence type="ECO:0000256" key="15">
    <source>
        <dbReference type="PIRSR" id="PIRSR606539-2"/>
    </source>
</evidence>
<dbReference type="InterPro" id="IPR023298">
    <property type="entry name" value="ATPase_P-typ_TM_dom_sf"/>
</dbReference>
<dbReference type="PRINTS" id="PR00119">
    <property type="entry name" value="CATATPASE"/>
</dbReference>
<keyword evidence="6 15" id="KW-0547">Nucleotide-binding</keyword>
<feature type="transmembrane region" description="Helical" evidence="17">
    <location>
        <begin position="1126"/>
        <end position="1144"/>
    </location>
</feature>
<dbReference type="InterPro" id="IPR032630">
    <property type="entry name" value="P_typ_ATPase_c"/>
</dbReference>
<feature type="transmembrane region" description="Helical" evidence="17">
    <location>
        <begin position="1202"/>
        <end position="1221"/>
    </location>
</feature>